<proteinExistence type="predicted"/>
<keyword evidence="1" id="KW-0677">Repeat</keyword>
<dbReference type="InterPro" id="IPR050991">
    <property type="entry name" value="ECM_Regulatory_Proteins"/>
</dbReference>
<name>A0A7R9AS18_TIMSH</name>
<keyword evidence="2" id="KW-0732">Signal</keyword>
<accession>A0A7R9AS18</accession>
<reference evidence="4" key="1">
    <citation type="submission" date="2020-11" db="EMBL/GenBank/DDBJ databases">
        <authorList>
            <person name="Tran Van P."/>
        </authorList>
    </citation>
    <scope>NUCLEOTIDE SEQUENCE</scope>
</reference>
<dbReference type="InterPro" id="IPR036116">
    <property type="entry name" value="FN3_sf"/>
</dbReference>
<dbReference type="AlphaFoldDB" id="A0A7R9AS18"/>
<feature type="chain" id="PRO_5030874423" description="Fibronectin type-III domain-containing protein" evidence="2">
    <location>
        <begin position="24"/>
        <end position="389"/>
    </location>
</feature>
<feature type="signal peptide" evidence="2">
    <location>
        <begin position="1"/>
        <end position="23"/>
    </location>
</feature>
<evidence type="ECO:0000259" key="3">
    <source>
        <dbReference type="PROSITE" id="PS50853"/>
    </source>
</evidence>
<dbReference type="PANTHER" id="PTHR46708">
    <property type="entry name" value="TENASCIN"/>
    <property type="match status" value="1"/>
</dbReference>
<dbReference type="InterPro" id="IPR013783">
    <property type="entry name" value="Ig-like_fold"/>
</dbReference>
<dbReference type="Pfam" id="PF00041">
    <property type="entry name" value="fn3"/>
    <property type="match status" value="1"/>
</dbReference>
<feature type="domain" description="Fibronectin type-III" evidence="3">
    <location>
        <begin position="70"/>
        <end position="163"/>
    </location>
</feature>
<dbReference type="EMBL" id="OC001235">
    <property type="protein sequence ID" value="CAD7259455.1"/>
    <property type="molecule type" value="Genomic_DNA"/>
</dbReference>
<dbReference type="PROSITE" id="PS50853">
    <property type="entry name" value="FN3"/>
    <property type="match status" value="2"/>
</dbReference>
<dbReference type="Gene3D" id="2.60.40.10">
    <property type="entry name" value="Immunoglobulins"/>
    <property type="match status" value="3"/>
</dbReference>
<sequence length="389" mass="40974">MFDVEKMLLHFAAVLYLVGAVSSQTICSGKSLAVYLVGAVSSQTICSGKSLAVYLVGSVSSQTICSGPEGVSQLKAVNNSVSSIAVQWEPPSNTDCLEEYQVCWSLADGSQSNCSTQTILELETTNITGLTGCTNYIINVTSVSSSGDYSETVSIATSTAPQKMKRVQIWSSSVSNITAIWTLPSHTQCLQGIQVCLSPRDGNQSNCTIQSSHSHAAWTFTELTPCSHYIVNVTLISLSGEYSEAVTASAVSGTALNTSSSSIHNVDVPCLAVSTISNHDVNVDVGVPCLAPALSKVNNFRAVTSSSSIQLDWEAPTEGTECLEEYSVCWKITGDSTTNCTSQSVDLPPSLNLTEPEICANYTFTLTASGARGESAGTTASAIICTYKH</sequence>
<dbReference type="SUPFAM" id="SSF49265">
    <property type="entry name" value="Fibronectin type III"/>
    <property type="match status" value="2"/>
</dbReference>
<evidence type="ECO:0000256" key="1">
    <source>
        <dbReference type="ARBA" id="ARBA00022737"/>
    </source>
</evidence>
<dbReference type="SMART" id="SM00060">
    <property type="entry name" value="FN3"/>
    <property type="match status" value="3"/>
</dbReference>
<dbReference type="InterPro" id="IPR003961">
    <property type="entry name" value="FN3_dom"/>
</dbReference>
<organism evidence="4">
    <name type="scientific">Timema shepardi</name>
    <name type="common">Walking stick</name>
    <dbReference type="NCBI Taxonomy" id="629360"/>
    <lineage>
        <taxon>Eukaryota</taxon>
        <taxon>Metazoa</taxon>
        <taxon>Ecdysozoa</taxon>
        <taxon>Arthropoda</taxon>
        <taxon>Hexapoda</taxon>
        <taxon>Insecta</taxon>
        <taxon>Pterygota</taxon>
        <taxon>Neoptera</taxon>
        <taxon>Polyneoptera</taxon>
        <taxon>Phasmatodea</taxon>
        <taxon>Timematodea</taxon>
        <taxon>Timematoidea</taxon>
        <taxon>Timematidae</taxon>
        <taxon>Timema</taxon>
    </lineage>
</organism>
<dbReference type="PANTHER" id="PTHR46708:SF2">
    <property type="entry name" value="FIBRONECTIN TYPE-III DOMAIN-CONTAINING PROTEIN"/>
    <property type="match status" value="1"/>
</dbReference>
<protein>
    <recommendedName>
        <fullName evidence="3">Fibronectin type-III domain-containing protein</fullName>
    </recommendedName>
</protein>
<evidence type="ECO:0000256" key="2">
    <source>
        <dbReference type="SAM" id="SignalP"/>
    </source>
</evidence>
<gene>
    <name evidence="4" type="ORF">TSIB3V08_LOCUS3660</name>
</gene>
<evidence type="ECO:0000313" key="4">
    <source>
        <dbReference type="EMBL" id="CAD7259455.1"/>
    </source>
</evidence>
<dbReference type="CDD" id="cd00063">
    <property type="entry name" value="FN3"/>
    <property type="match status" value="1"/>
</dbReference>
<feature type="domain" description="Fibronectin type-III" evidence="3">
    <location>
        <begin position="293"/>
        <end position="389"/>
    </location>
</feature>